<feature type="transmembrane region" description="Helical" evidence="1">
    <location>
        <begin position="21"/>
        <end position="54"/>
    </location>
</feature>
<reference evidence="2 3" key="1">
    <citation type="journal article" date="2014" name="BMC Genomics">
        <title>Comparison of environmental and isolate Sulfobacillus genomes reveals diverse carbon, sulfur, nitrogen, and hydrogen metabolisms.</title>
        <authorList>
            <person name="Justice N.B."/>
            <person name="Norman A."/>
            <person name="Brown C.T."/>
            <person name="Singh A."/>
            <person name="Thomas B.C."/>
            <person name="Banfield J.F."/>
        </authorList>
    </citation>
    <scope>NUCLEOTIDE SEQUENCE [LARGE SCALE GENOMIC DNA]</scope>
    <source>
        <strain evidence="2">AMDSBA3</strain>
    </source>
</reference>
<dbReference type="AlphaFoldDB" id="A0A2T2WHS8"/>
<protein>
    <submittedName>
        <fullName evidence="2">Uncharacterized protein</fullName>
    </submittedName>
</protein>
<evidence type="ECO:0000313" key="2">
    <source>
        <dbReference type="EMBL" id="PSR21780.1"/>
    </source>
</evidence>
<keyword evidence="1" id="KW-0812">Transmembrane</keyword>
<accession>A0A2T2WHS8</accession>
<evidence type="ECO:0000313" key="3">
    <source>
        <dbReference type="Proteomes" id="UP000241848"/>
    </source>
</evidence>
<organism evidence="2 3">
    <name type="scientific">Sulfobacillus acidophilus</name>
    <dbReference type="NCBI Taxonomy" id="53633"/>
    <lineage>
        <taxon>Bacteria</taxon>
        <taxon>Bacillati</taxon>
        <taxon>Bacillota</taxon>
        <taxon>Clostridia</taxon>
        <taxon>Eubacteriales</taxon>
        <taxon>Clostridiales Family XVII. Incertae Sedis</taxon>
        <taxon>Sulfobacillus</taxon>
    </lineage>
</organism>
<evidence type="ECO:0000256" key="1">
    <source>
        <dbReference type="SAM" id="Phobius"/>
    </source>
</evidence>
<keyword evidence="1" id="KW-0472">Membrane</keyword>
<gene>
    <name evidence="2" type="ORF">C7B45_09350</name>
</gene>
<proteinExistence type="predicted"/>
<keyword evidence="1" id="KW-1133">Transmembrane helix</keyword>
<comment type="caution">
    <text evidence="2">The sequence shown here is derived from an EMBL/GenBank/DDBJ whole genome shotgun (WGS) entry which is preliminary data.</text>
</comment>
<sequence length="59" mass="6445">MVPKKWGNIERQRPRLRWATWGLGAGAVLTVLGALGIGSLLFGLIVLVGSGVWAYRILR</sequence>
<name>A0A2T2WHS8_9FIRM</name>
<dbReference type="EMBL" id="PXYV01000027">
    <property type="protein sequence ID" value="PSR21780.1"/>
    <property type="molecule type" value="Genomic_DNA"/>
</dbReference>
<dbReference type="Proteomes" id="UP000241848">
    <property type="component" value="Unassembled WGS sequence"/>
</dbReference>